<comment type="caution">
    <text evidence="1">The sequence shown here is derived from an EMBL/GenBank/DDBJ whole genome shotgun (WGS) entry which is preliminary data.</text>
</comment>
<reference evidence="1 2" key="1">
    <citation type="submission" date="2021-03" db="EMBL/GenBank/DDBJ databases">
        <authorList>
            <person name="Peeters C."/>
        </authorList>
    </citation>
    <scope>NUCLEOTIDE SEQUENCE [LARGE SCALE GENOMIC DNA]</scope>
    <source>
        <strain evidence="1 2">LMG 26411</strain>
    </source>
</reference>
<dbReference type="RefSeq" id="WP_211951819.1">
    <property type="nucleotide sequence ID" value="NZ_CAJPVI010000002.1"/>
</dbReference>
<sequence>MDCKQTAPAAEPVVVVTGGERARRASLQIAQALGMAIAMAPRGVNYFAALEPRTLTSEETREAFKPGAEDLRRKAAAEAKRARRAAKLRSL</sequence>
<dbReference type="Proteomes" id="UP000672657">
    <property type="component" value="Unassembled WGS sequence"/>
</dbReference>
<accession>A0ABN7PR50</accession>
<gene>
    <name evidence="1" type="ORF">LMG26411_00605</name>
</gene>
<proteinExistence type="predicted"/>
<evidence type="ECO:0000313" key="2">
    <source>
        <dbReference type="Proteomes" id="UP000672657"/>
    </source>
</evidence>
<name>A0ABN7PR50_9BURK</name>
<dbReference type="EMBL" id="CAJPVI010000002">
    <property type="protein sequence ID" value="CAG2132365.1"/>
    <property type="molecule type" value="Genomic_DNA"/>
</dbReference>
<protein>
    <submittedName>
        <fullName evidence="1">Uncharacterized protein</fullName>
    </submittedName>
</protein>
<keyword evidence="2" id="KW-1185">Reference proteome</keyword>
<evidence type="ECO:0000313" key="1">
    <source>
        <dbReference type="EMBL" id="CAG2132365.1"/>
    </source>
</evidence>
<organism evidence="1 2">
    <name type="scientific">Cupriavidus numazuensis</name>
    <dbReference type="NCBI Taxonomy" id="221992"/>
    <lineage>
        <taxon>Bacteria</taxon>
        <taxon>Pseudomonadati</taxon>
        <taxon>Pseudomonadota</taxon>
        <taxon>Betaproteobacteria</taxon>
        <taxon>Burkholderiales</taxon>
        <taxon>Burkholderiaceae</taxon>
        <taxon>Cupriavidus</taxon>
    </lineage>
</organism>